<keyword evidence="2" id="KW-0547">Nucleotide-binding</keyword>
<keyword evidence="2" id="KW-0067">ATP-binding</keyword>
<feature type="compositionally biased region" description="Basic and acidic residues" evidence="1">
    <location>
        <begin position="27"/>
        <end position="40"/>
    </location>
</feature>
<keyword evidence="3" id="KW-1185">Reference proteome</keyword>
<dbReference type="SUPFAM" id="SSF52540">
    <property type="entry name" value="P-loop containing nucleoside triphosphate hydrolases"/>
    <property type="match status" value="1"/>
</dbReference>
<evidence type="ECO:0000313" key="3">
    <source>
        <dbReference type="Proteomes" id="UP000266234"/>
    </source>
</evidence>
<feature type="region of interest" description="Disordered" evidence="1">
    <location>
        <begin position="139"/>
        <end position="163"/>
    </location>
</feature>
<protein>
    <submittedName>
        <fullName evidence="2">Snf2 family helicase</fullName>
    </submittedName>
</protein>
<feature type="region of interest" description="Disordered" evidence="1">
    <location>
        <begin position="27"/>
        <end position="96"/>
    </location>
</feature>
<accession>A0A395RUU8</accession>
<dbReference type="Proteomes" id="UP000266234">
    <property type="component" value="Unassembled WGS sequence"/>
</dbReference>
<feature type="compositionally biased region" description="Acidic residues" evidence="1">
    <location>
        <begin position="54"/>
        <end position="88"/>
    </location>
</feature>
<evidence type="ECO:0000313" key="2">
    <source>
        <dbReference type="EMBL" id="RGP63853.1"/>
    </source>
</evidence>
<dbReference type="InterPro" id="IPR027417">
    <property type="entry name" value="P-loop_NTPase"/>
</dbReference>
<keyword evidence="2" id="KW-0378">Hydrolase</keyword>
<keyword evidence="2" id="KW-0347">Helicase</keyword>
<dbReference type="GO" id="GO:0004386">
    <property type="term" value="F:helicase activity"/>
    <property type="evidence" value="ECO:0007669"/>
    <property type="project" value="UniProtKB-KW"/>
</dbReference>
<dbReference type="OrthoDB" id="5105774at2759"/>
<proteinExistence type="predicted"/>
<organism evidence="2 3">
    <name type="scientific">Fusarium longipes</name>
    <dbReference type="NCBI Taxonomy" id="694270"/>
    <lineage>
        <taxon>Eukaryota</taxon>
        <taxon>Fungi</taxon>
        <taxon>Dikarya</taxon>
        <taxon>Ascomycota</taxon>
        <taxon>Pezizomycotina</taxon>
        <taxon>Sordariomycetes</taxon>
        <taxon>Hypocreomycetidae</taxon>
        <taxon>Hypocreales</taxon>
        <taxon>Nectriaceae</taxon>
        <taxon>Fusarium</taxon>
    </lineage>
</organism>
<dbReference type="EMBL" id="PXOG01000260">
    <property type="protein sequence ID" value="RGP63853.1"/>
    <property type="molecule type" value="Genomic_DNA"/>
</dbReference>
<reference evidence="2 3" key="1">
    <citation type="journal article" date="2018" name="PLoS Pathog.">
        <title>Evolution of structural diversity of trichothecenes, a family of toxins produced by plant pathogenic and entomopathogenic fungi.</title>
        <authorList>
            <person name="Proctor R.H."/>
            <person name="McCormick S.P."/>
            <person name="Kim H.S."/>
            <person name="Cardoza R.E."/>
            <person name="Stanley A.M."/>
            <person name="Lindo L."/>
            <person name="Kelly A."/>
            <person name="Brown D.W."/>
            <person name="Lee T."/>
            <person name="Vaughan M.M."/>
            <person name="Alexander N.J."/>
            <person name="Busman M."/>
            <person name="Gutierrez S."/>
        </authorList>
    </citation>
    <scope>NUCLEOTIDE SEQUENCE [LARGE SCALE GENOMIC DNA]</scope>
    <source>
        <strain evidence="2 3">NRRL 20695</strain>
    </source>
</reference>
<comment type="caution">
    <text evidence="2">The sequence shown here is derived from an EMBL/GenBank/DDBJ whole genome shotgun (WGS) entry which is preliminary data.</text>
</comment>
<evidence type="ECO:0000256" key="1">
    <source>
        <dbReference type="SAM" id="MobiDB-lite"/>
    </source>
</evidence>
<sequence length="372" mass="42168">MIKIIRPVLEEVRKEFETGKDRELVTRNDKRRAEMRDRRLQSNAVKLENALDGTTDDTDGVLNDSDESETDHEGQDEGTDDDLDDDDGTEKTCEGAMCYPGDGMLPSTIRVEECHYDEKDPDFDLVLSQGILHAQNLHSSPDETVPEFAQDHQQPSQPQSQGPDVQMNFGAHRAGVITAFDPQTVRTPDNKTPAFFDSDWNNPETNLEVFVGNVNTMSVGVILHSACHLGIFLNWHLNPTIMEQNFRRIDRLGQKKAVKWVLLKHANSYHGNIERLAVQKWMVTSSTQSGLPPWMEDEILGISLYQWYGPDHGSILAQKLQRMEFPSIGRLECNGIIRNRWHDQYKFITHLAAGLDAVDRSPWGGTFEDDPV</sequence>
<dbReference type="STRING" id="694270.A0A395RUU8"/>
<dbReference type="Gene3D" id="3.40.50.300">
    <property type="entry name" value="P-loop containing nucleotide triphosphate hydrolases"/>
    <property type="match status" value="1"/>
</dbReference>
<gene>
    <name evidence="2" type="ORF">FLONG3_9747</name>
</gene>
<dbReference type="AlphaFoldDB" id="A0A395RUU8"/>
<name>A0A395RUU8_9HYPO</name>